<name>A0ABR9PPJ2_9BACT</name>
<comment type="caution">
    <text evidence="2">The sequence shown here is derived from an EMBL/GenBank/DDBJ whole genome shotgun (WGS) entry which is preliminary data.</text>
</comment>
<sequence length="306" mass="34331">MRKLPLLRFVPGLLLVALLSAPPVPPRRQGGGPLLPRPDLLNALFTAQKGLVTDYFWILMLNRIGSAVRPEEYRHISDYAELVTTLDPKFRQAYLYGGLTIPVYVGGGRYLNTEESTALLRKGVANISHDQPLTFQLAYNLMFFERKYKEAADLIREMSRWEGAPAYYGPLATRLYAQSGDFDASMSLTVALRDSAEDEESRAFYEQRIREIQQERVLKGIDAAIARYRAREGRLPDTLGALVTAGDLRQLPADPLGGELFLGQDGRAYSNASRFRLELIEDQKTEAGERIVPKPRATTSHDDSQP</sequence>
<keyword evidence="3" id="KW-1185">Reference proteome</keyword>
<dbReference type="EMBL" id="JAAIYO010000004">
    <property type="protein sequence ID" value="MBE4749841.1"/>
    <property type="molecule type" value="Genomic_DNA"/>
</dbReference>
<accession>A0ABR9PPJ2</accession>
<feature type="region of interest" description="Disordered" evidence="1">
    <location>
        <begin position="286"/>
        <end position="306"/>
    </location>
</feature>
<evidence type="ECO:0000256" key="1">
    <source>
        <dbReference type="SAM" id="MobiDB-lite"/>
    </source>
</evidence>
<evidence type="ECO:0000313" key="3">
    <source>
        <dbReference type="Proteomes" id="UP001516472"/>
    </source>
</evidence>
<reference evidence="2 3" key="1">
    <citation type="submission" date="2020-02" db="EMBL/GenBank/DDBJ databases">
        <authorList>
            <person name="Babadi Z.K."/>
            <person name="Risdian C."/>
            <person name="Ebrahimipour G.H."/>
            <person name="Wink J."/>
        </authorList>
    </citation>
    <scope>NUCLEOTIDE SEQUENCE [LARGE SCALE GENOMIC DNA]</scope>
    <source>
        <strain evidence="2 3">ZKHCc1 1396</strain>
    </source>
</reference>
<organism evidence="2 3">
    <name type="scientific">Corallococcus soli</name>
    <dbReference type="NCBI Taxonomy" id="2710757"/>
    <lineage>
        <taxon>Bacteria</taxon>
        <taxon>Pseudomonadati</taxon>
        <taxon>Myxococcota</taxon>
        <taxon>Myxococcia</taxon>
        <taxon>Myxococcales</taxon>
        <taxon>Cystobacterineae</taxon>
        <taxon>Myxococcaceae</taxon>
        <taxon>Corallococcus</taxon>
    </lineage>
</organism>
<dbReference type="RefSeq" id="WP_193349305.1">
    <property type="nucleotide sequence ID" value="NZ_CBCSIP010000008.1"/>
</dbReference>
<protein>
    <submittedName>
        <fullName evidence="2">Pilus assembly protein PilG</fullName>
    </submittedName>
</protein>
<proteinExistence type="predicted"/>
<gene>
    <name evidence="2" type="ORF">G4177_16885</name>
</gene>
<evidence type="ECO:0000313" key="2">
    <source>
        <dbReference type="EMBL" id="MBE4749841.1"/>
    </source>
</evidence>
<dbReference type="Proteomes" id="UP001516472">
    <property type="component" value="Unassembled WGS sequence"/>
</dbReference>